<gene>
    <name evidence="1" type="ORF">RDB_LOCUS107450</name>
</gene>
<evidence type="ECO:0000313" key="2">
    <source>
        <dbReference type="Proteomes" id="UP000663850"/>
    </source>
</evidence>
<name>A0A8H3D5R2_9AGAM</name>
<dbReference type="EMBL" id="CAJMWZ010005854">
    <property type="protein sequence ID" value="CAE6511952.1"/>
    <property type="molecule type" value="Genomic_DNA"/>
</dbReference>
<dbReference type="AlphaFoldDB" id="A0A8H3D5R2"/>
<reference evidence="1" key="1">
    <citation type="submission" date="2021-01" db="EMBL/GenBank/DDBJ databases">
        <authorList>
            <person name="Kaushik A."/>
        </authorList>
    </citation>
    <scope>NUCLEOTIDE SEQUENCE</scope>
    <source>
        <strain evidence="1">Type strain: AG8-Rh-89/</strain>
    </source>
</reference>
<sequence length="513" mass="58048">KSAAKSKKMKKRNAVPVRSSPASSIIMALPEEILSKIFTHVVYDTRDSYVMDVLVRRIESIYQRLHTLLAVCTAWRRVGLACPTLWTVVPFADHQKGHQRPLSAPLSLERAGSKGLHLAMSAWHFSPRRFKALTGHWHRFSVINVWSNTEDEEDIHHVLSALLKHSPPVSISTLSLRREPALADFFGRPYHLAHHEPSISRLISSLSVLRTNNINIEWPRITFTHRLITLEFSNMKLYDNLAITSFFAALSSAKELKELKLVSFVIGLDQPGVTKPSGVVSLPKLQLLHLEHLYFNIIQFVLSAIAPGSYSLTLNPLEETFLDYVSGREGDRVSEDRICTYLSGIKVHKLILWGQRRFFWSNKAGLARLLGSTPSVKTLVMNYYPTNLETLAALKRPSGPKSQKENNFPILTRLEMHGAYVEIPLARLKTVLNDALESHQIQRMVFGGVFVVDQRVPITKPLDENDEVFEWLKLKVPHFTKSPEPSRAPEATDIFESLIMYGTMCYTIEGGVT</sequence>
<feature type="non-terminal residue" evidence="1">
    <location>
        <position position="1"/>
    </location>
</feature>
<evidence type="ECO:0008006" key="3">
    <source>
        <dbReference type="Google" id="ProtNLM"/>
    </source>
</evidence>
<proteinExistence type="predicted"/>
<dbReference type="Proteomes" id="UP000663850">
    <property type="component" value="Unassembled WGS sequence"/>
</dbReference>
<dbReference type="Gene3D" id="1.20.1280.50">
    <property type="match status" value="1"/>
</dbReference>
<organism evidence="1 2">
    <name type="scientific">Rhizoctonia solani</name>
    <dbReference type="NCBI Taxonomy" id="456999"/>
    <lineage>
        <taxon>Eukaryota</taxon>
        <taxon>Fungi</taxon>
        <taxon>Dikarya</taxon>
        <taxon>Basidiomycota</taxon>
        <taxon>Agaricomycotina</taxon>
        <taxon>Agaricomycetes</taxon>
        <taxon>Cantharellales</taxon>
        <taxon>Ceratobasidiaceae</taxon>
        <taxon>Rhizoctonia</taxon>
    </lineage>
</organism>
<protein>
    <recommendedName>
        <fullName evidence="3">F-box domain-containing protein</fullName>
    </recommendedName>
</protein>
<comment type="caution">
    <text evidence="1">The sequence shown here is derived from an EMBL/GenBank/DDBJ whole genome shotgun (WGS) entry which is preliminary data.</text>
</comment>
<evidence type="ECO:0000313" key="1">
    <source>
        <dbReference type="EMBL" id="CAE6511952.1"/>
    </source>
</evidence>
<accession>A0A8H3D5R2</accession>